<gene>
    <name evidence="5" type="ORF">PSCICP_07810</name>
</gene>
<dbReference type="EMBL" id="BLWA01000002">
    <property type="protein sequence ID" value="GFM90809.1"/>
    <property type="molecule type" value="Genomic_DNA"/>
</dbReference>
<keyword evidence="4" id="KW-0804">Transcription</keyword>
<evidence type="ECO:0000256" key="4">
    <source>
        <dbReference type="ARBA" id="ARBA00023163"/>
    </source>
</evidence>
<keyword evidence="6" id="KW-1185">Reference proteome</keyword>
<keyword evidence="3" id="KW-0238">DNA-binding</keyword>
<comment type="similarity">
    <text evidence="1">Belongs to the phage antitermination Q type 1 family.</text>
</comment>
<evidence type="ECO:0000313" key="6">
    <source>
        <dbReference type="Proteomes" id="UP000614982"/>
    </source>
</evidence>
<sequence>MKKRTYTDKPLGDTEYLLEQWGSWRMSGMGVPRYVSPLSALINQCCPESSAMTYVITDERAMLVDAVIARLIKRNQQMGDFVWWYFGAKWTMVRIGEAHKMSERSAREVIRQGVSWVDGALGDICAAA</sequence>
<dbReference type="Pfam" id="PF06530">
    <property type="entry name" value="Phage_antitermQ"/>
    <property type="match status" value="1"/>
</dbReference>
<dbReference type="RefSeq" id="WP_025261094.1">
    <property type="nucleotide sequence ID" value="NZ_BLWA01000002.1"/>
</dbReference>
<evidence type="ECO:0000256" key="1">
    <source>
        <dbReference type="ARBA" id="ARBA00010234"/>
    </source>
</evidence>
<evidence type="ECO:0000313" key="5">
    <source>
        <dbReference type="EMBL" id="GFM90809.1"/>
    </source>
</evidence>
<evidence type="ECO:0008006" key="7">
    <source>
        <dbReference type="Google" id="ProtNLM"/>
    </source>
</evidence>
<dbReference type="GeneID" id="93660230"/>
<proteinExistence type="inferred from homology"/>
<evidence type="ECO:0000256" key="2">
    <source>
        <dbReference type="ARBA" id="ARBA00023015"/>
    </source>
</evidence>
<dbReference type="Proteomes" id="UP000614982">
    <property type="component" value="Unassembled WGS sequence"/>
</dbReference>
<reference evidence="5 6" key="1">
    <citation type="submission" date="2020-05" db="EMBL/GenBank/DDBJ databases">
        <title>Genetic diversity of Pseudomonas cichorii.</title>
        <authorList>
            <person name="Tani S."/>
            <person name="Yagi H."/>
            <person name="Hashimoto S."/>
            <person name="Iiyama K."/>
            <person name="Furuya N."/>
        </authorList>
    </citation>
    <scope>NUCLEOTIDE SEQUENCE [LARGE SCALE GENOMIC DNA]</scope>
    <source>
        <strain evidence="5 6">LMG 2162</strain>
    </source>
</reference>
<evidence type="ECO:0000256" key="3">
    <source>
        <dbReference type="ARBA" id="ARBA00023125"/>
    </source>
</evidence>
<dbReference type="InterPro" id="IPR010534">
    <property type="entry name" value="Phage_933W_GpQ"/>
</dbReference>
<name>A0ABQ1DIG9_PSECI</name>
<organism evidence="5 6">
    <name type="scientific">Pseudomonas cichorii</name>
    <dbReference type="NCBI Taxonomy" id="36746"/>
    <lineage>
        <taxon>Bacteria</taxon>
        <taxon>Pseudomonadati</taxon>
        <taxon>Pseudomonadota</taxon>
        <taxon>Gammaproteobacteria</taxon>
        <taxon>Pseudomonadales</taxon>
        <taxon>Pseudomonadaceae</taxon>
        <taxon>Pseudomonas</taxon>
    </lineage>
</organism>
<accession>A0ABQ1DIG9</accession>
<keyword evidence="2" id="KW-0805">Transcription regulation</keyword>
<comment type="caution">
    <text evidence="5">The sequence shown here is derived from an EMBL/GenBank/DDBJ whole genome shotgun (WGS) entry which is preliminary data.</text>
</comment>
<protein>
    <recommendedName>
        <fullName evidence="7">Antitermination protein Q</fullName>
    </recommendedName>
</protein>